<protein>
    <submittedName>
        <fullName evidence="1">Uncharacterized protein</fullName>
    </submittedName>
</protein>
<sequence>MSSAAELLSDVDLALRLSGYGDGFDGLRDVFYRALSRQYQSGCIQMPHANASSTSSTGRKFFLCDCTMRCKYLKEIAERTFYAHRALQGNTWTDASSAYEEDPSVLGNKRKLKMSTKRRGPNKGGRRVSFAPYPTRQPQGTHNMQKAAAYTRPHAEFEGSSNSRAPDTPHVSSSRASRDASPGRDTSNGRQAHAGTRGPSDFSAEMYGPGSPFNG</sequence>
<evidence type="ECO:0000313" key="2">
    <source>
        <dbReference type="Proteomes" id="UP001148662"/>
    </source>
</evidence>
<name>A0ACC1S7P5_9APHY</name>
<accession>A0ACC1S7P5</accession>
<reference evidence="1" key="1">
    <citation type="submission" date="2022-07" db="EMBL/GenBank/DDBJ databases">
        <title>Genome Sequence of Phlebia brevispora.</title>
        <authorList>
            <person name="Buettner E."/>
        </authorList>
    </citation>
    <scope>NUCLEOTIDE SEQUENCE</scope>
    <source>
        <strain evidence="1">MPL23</strain>
    </source>
</reference>
<organism evidence="1 2">
    <name type="scientific">Phlebia brevispora</name>
    <dbReference type="NCBI Taxonomy" id="194682"/>
    <lineage>
        <taxon>Eukaryota</taxon>
        <taxon>Fungi</taxon>
        <taxon>Dikarya</taxon>
        <taxon>Basidiomycota</taxon>
        <taxon>Agaricomycotina</taxon>
        <taxon>Agaricomycetes</taxon>
        <taxon>Polyporales</taxon>
        <taxon>Meruliaceae</taxon>
        <taxon>Phlebia</taxon>
    </lineage>
</organism>
<evidence type="ECO:0000313" key="1">
    <source>
        <dbReference type="EMBL" id="KAJ3533761.1"/>
    </source>
</evidence>
<gene>
    <name evidence="1" type="ORF">NM688_g7238</name>
</gene>
<dbReference type="Proteomes" id="UP001148662">
    <property type="component" value="Unassembled WGS sequence"/>
</dbReference>
<dbReference type="EMBL" id="JANHOG010001648">
    <property type="protein sequence ID" value="KAJ3533761.1"/>
    <property type="molecule type" value="Genomic_DNA"/>
</dbReference>
<proteinExistence type="predicted"/>
<comment type="caution">
    <text evidence="1">The sequence shown here is derived from an EMBL/GenBank/DDBJ whole genome shotgun (WGS) entry which is preliminary data.</text>
</comment>
<keyword evidence="2" id="KW-1185">Reference proteome</keyword>